<proteinExistence type="predicted"/>
<comment type="caution">
    <text evidence="1">The sequence shown here is derived from an EMBL/GenBank/DDBJ whole genome shotgun (WGS) entry which is preliminary data.</text>
</comment>
<name>A0A4Y9Z8Y3_9AGAM</name>
<reference evidence="1 2" key="1">
    <citation type="submission" date="2019-02" db="EMBL/GenBank/DDBJ databases">
        <title>Genome sequencing of the rare red list fungi Dentipellis fragilis.</title>
        <authorList>
            <person name="Buettner E."/>
            <person name="Kellner H."/>
        </authorList>
    </citation>
    <scope>NUCLEOTIDE SEQUENCE [LARGE SCALE GENOMIC DNA]</scope>
    <source>
        <strain evidence="1 2">DSM 105465</strain>
    </source>
</reference>
<keyword evidence="2" id="KW-1185">Reference proteome</keyword>
<organism evidence="1 2">
    <name type="scientific">Dentipellis fragilis</name>
    <dbReference type="NCBI Taxonomy" id="205917"/>
    <lineage>
        <taxon>Eukaryota</taxon>
        <taxon>Fungi</taxon>
        <taxon>Dikarya</taxon>
        <taxon>Basidiomycota</taxon>
        <taxon>Agaricomycotina</taxon>
        <taxon>Agaricomycetes</taxon>
        <taxon>Russulales</taxon>
        <taxon>Hericiaceae</taxon>
        <taxon>Dentipellis</taxon>
    </lineage>
</organism>
<protein>
    <submittedName>
        <fullName evidence="1">Uncharacterized protein</fullName>
    </submittedName>
</protein>
<sequence>MCSVRKAHDVPSLSPVSMPAYWIFLTQILAESVRVSDPRTTNTATVSHSAFHQHRPSAKRIGIVPTREGIPGSDTTTACVGFRIELLPRLVFERRSSFMVRITAAAQEEGRKDLSTSQHAAGHHSAARWSAGLHSPPYLRRSAPAIRPVASCPPTTTCLASSAVTSSFKIYDDAKLSGVDHRHYLYASASRSACDIFHDVFRFPNISLDGLLKYSWSPRHELSQSLTFVPFCKEGLTGSMSAVSDLSQTRPANTHTYIGAYKEKLQPRGAGFLHTSYLRRHLIPGKHAFECSSTNPVGGMLQISMLPSQSSTTTGARHLPLFPYWLMAGTPPPPAAISADTDNTIQFSSSPVDATDTWSTSYLRQWRARHYSHLSTVKTAAAATNTRRLSSSCLYGLQNDVDIPSCLRLRMQWTDEDSHKPDKFSGSCLSSKEFAGPSLLRQRQATSLAGSNGDVLAAVRSFIMITYL</sequence>
<evidence type="ECO:0000313" key="2">
    <source>
        <dbReference type="Proteomes" id="UP000298327"/>
    </source>
</evidence>
<gene>
    <name evidence="1" type="ORF">EVG20_g1989</name>
</gene>
<evidence type="ECO:0000313" key="1">
    <source>
        <dbReference type="EMBL" id="TFY71002.1"/>
    </source>
</evidence>
<dbReference type="EMBL" id="SEOQ01000071">
    <property type="protein sequence ID" value="TFY71002.1"/>
    <property type="molecule type" value="Genomic_DNA"/>
</dbReference>
<dbReference type="Proteomes" id="UP000298327">
    <property type="component" value="Unassembled WGS sequence"/>
</dbReference>
<accession>A0A4Y9Z8Y3</accession>
<dbReference type="AlphaFoldDB" id="A0A4Y9Z8Y3"/>